<feature type="domain" description="Alpha-D-phosphohexomutase C-terminal" evidence="7">
    <location>
        <begin position="543"/>
        <end position="593"/>
    </location>
</feature>
<evidence type="ECO:0000256" key="6">
    <source>
        <dbReference type="ARBA" id="ARBA00023235"/>
    </source>
</evidence>
<dbReference type="Pfam" id="PF02880">
    <property type="entry name" value="PGM_PMM_III"/>
    <property type="match status" value="1"/>
</dbReference>
<keyword evidence="6 11" id="KW-0413">Isomerase</keyword>
<dbReference type="InterPro" id="IPR016066">
    <property type="entry name" value="A-D-PHexomutase_CS"/>
</dbReference>
<evidence type="ECO:0000259" key="8">
    <source>
        <dbReference type="Pfam" id="PF02878"/>
    </source>
</evidence>
<dbReference type="PANTHER" id="PTHR45745:SF1">
    <property type="entry name" value="PHOSPHOGLUCOMUTASE 2B-RELATED"/>
    <property type="match status" value="1"/>
</dbReference>
<evidence type="ECO:0000313" key="12">
    <source>
        <dbReference type="Proteomes" id="UP000010301"/>
    </source>
</evidence>
<dbReference type="GO" id="GO:0004614">
    <property type="term" value="F:phosphoglucomutase activity"/>
    <property type="evidence" value="ECO:0007669"/>
    <property type="project" value="UniProtKB-EC"/>
</dbReference>
<keyword evidence="4" id="KW-0479">Metal-binding</keyword>
<dbReference type="InterPro" id="IPR016055">
    <property type="entry name" value="A-D-PHexomutase_a/b/a-I/II/III"/>
</dbReference>
<evidence type="ECO:0000256" key="4">
    <source>
        <dbReference type="ARBA" id="ARBA00022723"/>
    </source>
</evidence>
<dbReference type="EMBL" id="ACFG01000004">
    <property type="protein sequence ID" value="EEH64358.1"/>
    <property type="molecule type" value="Genomic_DNA"/>
</dbReference>
<dbReference type="GO" id="GO:0000287">
    <property type="term" value="F:magnesium ion binding"/>
    <property type="evidence" value="ECO:0007669"/>
    <property type="project" value="InterPro"/>
</dbReference>
<keyword evidence="5" id="KW-0460">Magnesium</keyword>
<dbReference type="Pfam" id="PF02879">
    <property type="entry name" value="PGM_PMM_II"/>
    <property type="match status" value="1"/>
</dbReference>
<dbReference type="InterPro" id="IPR036900">
    <property type="entry name" value="A-D-PHexomutase_C_sf"/>
</dbReference>
<evidence type="ECO:0000259" key="10">
    <source>
        <dbReference type="Pfam" id="PF02880"/>
    </source>
</evidence>
<dbReference type="Pfam" id="PF00408">
    <property type="entry name" value="PGM_PMM_IV"/>
    <property type="match status" value="1"/>
</dbReference>
<dbReference type="STRING" id="525245.HMPREF0044_0095"/>
<sequence length="604" mass="65221">MFSLLAYAGKWFRLILSGFVEVYTDTYFKFVEFYDKSCGNWEDSVMHERAGTVAKPEDLINVEELLNAYYDLEPDVNIPDQRVVFGTSGHRGSSLDYAFNEAHIVATTAAIVEYRASQGFDGPLFIGRDTHALSEPAWRSAIEVLVAAGVDVYVDSRNSYTPTPAVSHAILKANGAGTPTGMRLSGSGLADGIVVTPSHNPPRDGGFKYNPPHGGPADSDATSIIAARANEILASGWSQVPRYKGADLLDQPKVHRYDFRTNYVKDLINIIDMDAIRNAGVRIGADPLGGASVDYWAAIGEHYGLDLTVVNPKVDPTWRFMTLDWDGKIRMDCSSPNAMASLRKLMTPDASGKTPYDVAHGNDADSDRHGIVTADGLLNPNHYLAVAIEYLFHHRPKWRSDCAVGKTLVSSALIDRVVADLGRELVEVPVGFKYFVPGLVAGTVGFGGEESAGASFLRKDGTVWTTDKDGIILCLLAAEMIAVTGKTPSQLHREQVERYGASAYARIDNAASKEEKAKLAKLSAADVTATELAGEEITARLVEAPGNGAAIGGLKVCTQNAWFAARPSGTEDVYKIYAESFLGAEHLKLVQEQAKVVVSDALNA</sequence>
<dbReference type="InterPro" id="IPR005846">
    <property type="entry name" value="A-D-PHexomutase_a/b/a-III"/>
</dbReference>
<evidence type="ECO:0000313" key="11">
    <source>
        <dbReference type="EMBL" id="EEH64358.1"/>
    </source>
</evidence>
<keyword evidence="12" id="KW-1185">Reference proteome</keyword>
<comment type="caution">
    <text evidence="11">The sequence shown here is derived from an EMBL/GenBank/DDBJ whole genome shotgun (WGS) entry which is preliminary data.</text>
</comment>
<dbReference type="SUPFAM" id="SSF55957">
    <property type="entry name" value="Phosphoglucomutase, C-terminal domain"/>
    <property type="match status" value="1"/>
</dbReference>
<dbReference type="HOGENOM" id="CLU_016950_8_1_11"/>
<comment type="similarity">
    <text evidence="2">Belongs to the phosphohexose mutase family.</text>
</comment>
<dbReference type="InterPro" id="IPR005852">
    <property type="entry name" value="PGM_a-D-Glc-sp"/>
</dbReference>
<dbReference type="NCBIfam" id="TIGR01132">
    <property type="entry name" value="pgm"/>
    <property type="match status" value="1"/>
</dbReference>
<dbReference type="PROSITE" id="PS00710">
    <property type="entry name" value="PGM_PMM"/>
    <property type="match status" value="1"/>
</dbReference>
<dbReference type="GO" id="GO:0008973">
    <property type="term" value="F:phosphopentomutase activity"/>
    <property type="evidence" value="ECO:0007669"/>
    <property type="project" value="TreeGrafter"/>
</dbReference>
<organism evidence="11 12">
    <name type="scientific">Gleimia coleocanis DSM 15436</name>
    <dbReference type="NCBI Taxonomy" id="525245"/>
    <lineage>
        <taxon>Bacteria</taxon>
        <taxon>Bacillati</taxon>
        <taxon>Actinomycetota</taxon>
        <taxon>Actinomycetes</taxon>
        <taxon>Actinomycetales</taxon>
        <taxon>Actinomycetaceae</taxon>
        <taxon>Gleimia</taxon>
    </lineage>
</organism>
<dbReference type="PANTHER" id="PTHR45745">
    <property type="entry name" value="PHOSPHOMANNOMUTASE 45A"/>
    <property type="match status" value="1"/>
</dbReference>
<evidence type="ECO:0000259" key="9">
    <source>
        <dbReference type="Pfam" id="PF02879"/>
    </source>
</evidence>
<dbReference type="EC" id="5.4.2.2" evidence="11"/>
<protein>
    <submittedName>
        <fullName evidence="11">Phosphoglucomutase, alpha-D-glucose phosphate-specific</fullName>
        <ecNumber evidence="11">5.4.2.2</ecNumber>
    </submittedName>
</protein>
<evidence type="ECO:0000256" key="1">
    <source>
        <dbReference type="ARBA" id="ARBA00001946"/>
    </source>
</evidence>
<proteinExistence type="inferred from homology"/>
<dbReference type="GO" id="GO:0006166">
    <property type="term" value="P:purine ribonucleoside salvage"/>
    <property type="evidence" value="ECO:0007669"/>
    <property type="project" value="TreeGrafter"/>
</dbReference>
<dbReference type="CDD" id="cd05801">
    <property type="entry name" value="PGM_like3"/>
    <property type="match status" value="1"/>
</dbReference>
<gene>
    <name evidence="11" type="primary">pgm</name>
    <name evidence="11" type="ORF">HMPREF0044_0095</name>
</gene>
<evidence type="ECO:0000256" key="5">
    <source>
        <dbReference type="ARBA" id="ARBA00022842"/>
    </source>
</evidence>
<dbReference type="Pfam" id="PF02878">
    <property type="entry name" value="PGM_PMM_I"/>
    <property type="match status" value="1"/>
</dbReference>
<dbReference type="Gene3D" id="3.40.120.10">
    <property type="entry name" value="Alpha-D-Glucose-1,6-Bisphosphate, subunit A, domain 3"/>
    <property type="match status" value="3"/>
</dbReference>
<evidence type="ECO:0000256" key="3">
    <source>
        <dbReference type="ARBA" id="ARBA00022553"/>
    </source>
</evidence>
<accession>C0VY55</accession>
<keyword evidence="3" id="KW-0597">Phosphoprotein</keyword>
<feature type="domain" description="Alpha-D-phosphohexomutase alpha/beta/alpha" evidence="8">
    <location>
        <begin position="83"/>
        <end position="232"/>
    </location>
</feature>
<dbReference type="InterPro" id="IPR005844">
    <property type="entry name" value="A-D-PHexomutase_a/b/a-I"/>
</dbReference>
<evidence type="ECO:0000259" key="7">
    <source>
        <dbReference type="Pfam" id="PF00408"/>
    </source>
</evidence>
<evidence type="ECO:0000256" key="2">
    <source>
        <dbReference type="ARBA" id="ARBA00010231"/>
    </source>
</evidence>
<dbReference type="Proteomes" id="UP000010301">
    <property type="component" value="Unassembled WGS sequence"/>
</dbReference>
<dbReference type="InterPro" id="IPR005843">
    <property type="entry name" value="A-D-PHexomutase_C"/>
</dbReference>
<comment type="cofactor">
    <cofactor evidence="1">
        <name>Mg(2+)</name>
        <dbReference type="ChEBI" id="CHEBI:18420"/>
    </cofactor>
</comment>
<reference evidence="11 12" key="1">
    <citation type="submission" date="2009-01" db="EMBL/GenBank/DDBJ databases">
        <authorList>
            <person name="Qin X."/>
            <person name="Bachman B."/>
            <person name="Battles P."/>
            <person name="Bell A."/>
            <person name="Bess C."/>
            <person name="Bickham C."/>
            <person name="Chaboub L."/>
            <person name="Chen D."/>
            <person name="Coyle M."/>
            <person name="Deiros D.R."/>
            <person name="Dinh H."/>
            <person name="Forbes L."/>
            <person name="Fowler G."/>
            <person name="Francisco L."/>
            <person name="Fu Q."/>
            <person name="Gubbala S."/>
            <person name="Hale W."/>
            <person name="Han Y."/>
            <person name="Hemphill L."/>
            <person name="Highlander S.K."/>
            <person name="Hirani K."/>
            <person name="Hogues M."/>
            <person name="Jackson L."/>
            <person name="Jakkamsetti A."/>
            <person name="Javaid M."/>
            <person name="Jiang H."/>
            <person name="Korchina V."/>
            <person name="Kovar C."/>
            <person name="Lara F."/>
            <person name="Lee S."/>
            <person name="Mata R."/>
            <person name="Mathew T."/>
            <person name="Moen C."/>
            <person name="Morales K."/>
            <person name="Munidasa M."/>
            <person name="Nazareth L."/>
            <person name="Ngo R."/>
            <person name="Nguyen L."/>
            <person name="Okwuonu G."/>
            <person name="Ongeri F."/>
            <person name="Patil S."/>
            <person name="Petrosino J."/>
            <person name="Pham C."/>
            <person name="Pham P."/>
            <person name="Pu L.-L."/>
            <person name="Puazo M."/>
            <person name="Raj R."/>
            <person name="Reid J."/>
            <person name="Rouhana J."/>
            <person name="Saada N."/>
            <person name="Shang Y."/>
            <person name="Simmons D."/>
            <person name="Thornton R."/>
            <person name="Warren J."/>
            <person name="Weissenberger G."/>
            <person name="Zhang J."/>
            <person name="Zhang L."/>
            <person name="Zhou C."/>
            <person name="Zhu D."/>
            <person name="Muzny D."/>
            <person name="Worley K."/>
            <person name="Gibbs R."/>
        </authorList>
    </citation>
    <scope>NUCLEOTIDE SEQUENCE [LARGE SCALE GENOMIC DNA]</scope>
    <source>
        <strain evidence="11 12">DSM 15436</strain>
    </source>
</reference>
<dbReference type="eggNOG" id="COG0033">
    <property type="taxonomic scope" value="Bacteria"/>
</dbReference>
<name>C0VY55_9ACTO</name>
<feature type="domain" description="Alpha-D-phosphohexomutase alpha/beta/alpha" evidence="10">
    <location>
        <begin position="379"/>
        <end position="499"/>
    </location>
</feature>
<dbReference type="SUPFAM" id="SSF53738">
    <property type="entry name" value="Phosphoglucomutase, first 3 domains"/>
    <property type="match status" value="3"/>
</dbReference>
<dbReference type="AlphaFoldDB" id="C0VY55"/>
<feature type="domain" description="Alpha-D-phosphohexomutase alpha/beta/alpha" evidence="9">
    <location>
        <begin position="262"/>
        <end position="376"/>
    </location>
</feature>
<dbReference type="Gene3D" id="3.30.310.50">
    <property type="entry name" value="Alpha-D-phosphohexomutase, C-terminal domain"/>
    <property type="match status" value="1"/>
</dbReference>
<dbReference type="GO" id="GO:0005975">
    <property type="term" value="P:carbohydrate metabolic process"/>
    <property type="evidence" value="ECO:0007669"/>
    <property type="project" value="InterPro"/>
</dbReference>
<dbReference type="InterPro" id="IPR005845">
    <property type="entry name" value="A-D-PHexomutase_a/b/a-II"/>
</dbReference>